<protein>
    <submittedName>
        <fullName evidence="3">Uncharacterized protein</fullName>
    </submittedName>
</protein>
<proteinExistence type="predicted"/>
<feature type="coiled-coil region" evidence="1">
    <location>
        <begin position="136"/>
        <end position="163"/>
    </location>
</feature>
<sequence>MPAVDQPRKACSPKYTHIAYPLFAPDHLTYKNKSPPPSSSTLPLHPQHTHTSYPQKHTPTQHHSHTYFHNNPVLSIPPDNKPRNPPPTPTQTINSAARPMAHIPTQAIPALHLSPPGLAERRGHEAREGRGKEAEMEELWARWREMEAQARELEEEGRVWEEEVCGGDWEGDWEVVGWEEEEGDEGEEGWVEVDGEGEDGHDEWEEGWVEVDGEGEDGKDEWEGKTV</sequence>
<dbReference type="Proteomes" id="UP000800096">
    <property type="component" value="Unassembled WGS sequence"/>
</dbReference>
<dbReference type="EMBL" id="ML979133">
    <property type="protein sequence ID" value="KAF1919327.1"/>
    <property type="molecule type" value="Genomic_DNA"/>
</dbReference>
<dbReference type="AlphaFoldDB" id="A0A6A5QZP9"/>
<organism evidence="3 4">
    <name type="scientific">Ampelomyces quisqualis</name>
    <name type="common">Powdery mildew agent</name>
    <dbReference type="NCBI Taxonomy" id="50730"/>
    <lineage>
        <taxon>Eukaryota</taxon>
        <taxon>Fungi</taxon>
        <taxon>Dikarya</taxon>
        <taxon>Ascomycota</taxon>
        <taxon>Pezizomycotina</taxon>
        <taxon>Dothideomycetes</taxon>
        <taxon>Pleosporomycetidae</taxon>
        <taxon>Pleosporales</taxon>
        <taxon>Pleosporineae</taxon>
        <taxon>Phaeosphaeriaceae</taxon>
        <taxon>Ampelomyces</taxon>
    </lineage>
</organism>
<feature type="region of interest" description="Disordered" evidence="2">
    <location>
        <begin position="180"/>
        <end position="202"/>
    </location>
</feature>
<gene>
    <name evidence="3" type="ORF">BDU57DRAFT_137983</name>
</gene>
<keyword evidence="4" id="KW-1185">Reference proteome</keyword>
<evidence type="ECO:0000256" key="2">
    <source>
        <dbReference type="SAM" id="MobiDB-lite"/>
    </source>
</evidence>
<reference evidence="3" key="1">
    <citation type="journal article" date="2020" name="Stud. Mycol.">
        <title>101 Dothideomycetes genomes: a test case for predicting lifestyles and emergence of pathogens.</title>
        <authorList>
            <person name="Haridas S."/>
            <person name="Albert R."/>
            <person name="Binder M."/>
            <person name="Bloem J."/>
            <person name="Labutti K."/>
            <person name="Salamov A."/>
            <person name="Andreopoulos B."/>
            <person name="Baker S."/>
            <person name="Barry K."/>
            <person name="Bills G."/>
            <person name="Bluhm B."/>
            <person name="Cannon C."/>
            <person name="Castanera R."/>
            <person name="Culley D."/>
            <person name="Daum C."/>
            <person name="Ezra D."/>
            <person name="Gonzalez J."/>
            <person name="Henrissat B."/>
            <person name="Kuo A."/>
            <person name="Liang C."/>
            <person name="Lipzen A."/>
            <person name="Lutzoni F."/>
            <person name="Magnuson J."/>
            <person name="Mondo S."/>
            <person name="Nolan M."/>
            <person name="Ohm R."/>
            <person name="Pangilinan J."/>
            <person name="Park H.-J."/>
            <person name="Ramirez L."/>
            <person name="Alfaro M."/>
            <person name="Sun H."/>
            <person name="Tritt A."/>
            <person name="Yoshinaga Y."/>
            <person name="Zwiers L.-H."/>
            <person name="Turgeon B."/>
            <person name="Goodwin S."/>
            <person name="Spatafora J."/>
            <person name="Crous P."/>
            <person name="Grigoriev I."/>
        </authorList>
    </citation>
    <scope>NUCLEOTIDE SEQUENCE</scope>
    <source>
        <strain evidence="3">HMLAC05119</strain>
    </source>
</reference>
<evidence type="ECO:0000256" key="1">
    <source>
        <dbReference type="SAM" id="Coils"/>
    </source>
</evidence>
<evidence type="ECO:0000313" key="3">
    <source>
        <dbReference type="EMBL" id="KAF1919327.1"/>
    </source>
</evidence>
<feature type="compositionally biased region" description="Polar residues" evidence="2">
    <location>
        <begin position="49"/>
        <end position="58"/>
    </location>
</feature>
<feature type="region of interest" description="Disordered" evidence="2">
    <location>
        <begin position="29"/>
        <end position="94"/>
    </location>
</feature>
<keyword evidence="1" id="KW-0175">Coiled coil</keyword>
<name>A0A6A5QZP9_AMPQU</name>
<accession>A0A6A5QZP9</accession>
<evidence type="ECO:0000313" key="4">
    <source>
        <dbReference type="Proteomes" id="UP000800096"/>
    </source>
</evidence>